<evidence type="ECO:0000256" key="1">
    <source>
        <dbReference type="ARBA" id="ARBA00004245"/>
    </source>
</evidence>
<comment type="subcellular location">
    <subcellularLocation>
        <location evidence="1">Cytoplasm</location>
        <location evidence="1">Cytoskeleton</location>
    </subcellularLocation>
</comment>
<keyword evidence="3 8" id="KW-0436">Ligase</keyword>
<dbReference type="FunFam" id="3.30.470.20:FF:000032">
    <property type="entry name" value="tubulin monoglycylase TTLL3 isoform X2"/>
    <property type="match status" value="1"/>
</dbReference>
<feature type="region of interest" description="Disordered" evidence="7">
    <location>
        <begin position="185"/>
        <end position="288"/>
    </location>
</feature>
<dbReference type="AlphaFoldDB" id="A0AAD9R1P0"/>
<keyword evidence="2" id="KW-0963">Cytoplasm</keyword>
<reference evidence="8" key="2">
    <citation type="journal article" date="2023" name="Science">
        <title>Genomic signatures of disease resistance in endangered staghorn corals.</title>
        <authorList>
            <person name="Vollmer S.V."/>
            <person name="Selwyn J.D."/>
            <person name="Despard B.A."/>
            <person name="Roesel C.L."/>
        </authorList>
    </citation>
    <scope>NUCLEOTIDE SEQUENCE</scope>
    <source>
        <strain evidence="8">K2</strain>
    </source>
</reference>
<feature type="compositionally biased region" description="Polar residues" evidence="7">
    <location>
        <begin position="684"/>
        <end position="699"/>
    </location>
</feature>
<name>A0AAD9R1P0_ACRCE</name>
<evidence type="ECO:0000256" key="2">
    <source>
        <dbReference type="ARBA" id="ARBA00022490"/>
    </source>
</evidence>
<evidence type="ECO:0000256" key="3">
    <source>
        <dbReference type="ARBA" id="ARBA00022598"/>
    </source>
</evidence>
<feature type="region of interest" description="Disordered" evidence="7">
    <location>
        <begin position="497"/>
        <end position="531"/>
    </location>
</feature>
<feature type="compositionally biased region" description="Polar residues" evidence="7">
    <location>
        <begin position="239"/>
        <end position="264"/>
    </location>
</feature>
<keyword evidence="9" id="KW-1185">Reference proteome</keyword>
<feature type="region of interest" description="Disordered" evidence="7">
    <location>
        <begin position="442"/>
        <end position="474"/>
    </location>
</feature>
<dbReference type="GO" id="GO:0015630">
    <property type="term" value="C:microtubule cytoskeleton"/>
    <property type="evidence" value="ECO:0007669"/>
    <property type="project" value="TreeGrafter"/>
</dbReference>
<proteinExistence type="predicted"/>
<gene>
    <name evidence="8" type="ORF">P5673_004035</name>
</gene>
<sequence length="1233" mass="138799">MMDMLDYCKAFNMVKSSYTNQEPADLTSQSSADPTKPERIFENNGEIVVESVQGLSTKPGDLSLYRTVAASKDSEDGAKKKLSPLKEARNKGMISTLNSRTQQRVNFECELTFAPKLNALSIKLAKERGEKSRTAAEKTIAFSNDEFTFKPKVSLNSVKIMQQLKTSFMDRQQMHVEKQKRYIEATITSSNQTRDKWSPLRSPSKKLKKFKESSNKTMESTSSEDMNKSSGKELISEMPGTSSAPELLSNTTNMSNETLKSPSSKELLKTAEGSDLESSSSSDLIRKNNSNKNISECAVKRASLVYQRLQEKSPYNQSKENLYMKKTKHLKNLHKRAVTYPSQKVVSEEVNQVNWNESTKVENASSKHKSNHSRSRSQPNSFPARKLKYDDPLFDKVRNAKKVAEDAIKHKKVFICHGPYPIVRAVLRKRGWVEKHYKGNLLPAKNKKNDSDGSDDDSCNSGDDSDNELSKSGNQSSCVKVSSLAKTLKISETKTHNVGISKDDNDDDRSDDDNSDDDSGDNEDWNAGYEGNGPDCEFSLMSRSVRNAVASFIWTTKRDDLDFKFLRKDQIVNHYCKAGSFTTKAGLTRNIRNLYWYEEADYFAFFPRSHLLGSDDEKMDFIDDYRLTAAIGIVKWVTERHETGNQDDKSNNGKDLSSTQLQNSTLEVAASTNRNAVMPKSRASPANSTSGRTSPCKNSSNVVPVKALLLALKACQDFLKSREHLDVDEDINKASSLTEDSWKLLVEYYYTTKRPGAVIATAHPFLKECQNILKQMREYLPQLDIDGVRNIWIVKPGAKSRGRGIVCMDRLDDIVKLVGSNAIGRKEGQLVVQKYIEKPLLIYGVKFDIRQWFLVTDWNPLTLWFYKDCYIRFCSQNFSLEDFHVSIHLANNSIQKHFENSGIRDKRIPNENMWSSDDLKVYLKKRGVGDVWEDVIYPGMKKAVISAVQSCQEIVEYRKNSFELYGADFIISEDYKPWLLEINCSPTMGPSTAVTRKLCAQVLEDTMKVVLDRRDDKNCETGRYELAFKQPQVASPPYIGMNLAVEGQGICKPPTTARRQSEATSSRAIAVHKYKQQAPKDSTGEEPVADCFHSKEVSLEFSAAKAAYLSRQKEARYVIPSPSGDASESNANNATTKIDGSWATDYSCVPHSIPITSSLCTMNEGNFKGIIARSKKHRSAEGDATNDLYVQQQRSPRPMKIPTAVLKYSTDESIHHRTQLPIAIGPDTNTKHL</sequence>
<evidence type="ECO:0000256" key="4">
    <source>
        <dbReference type="ARBA" id="ARBA00022741"/>
    </source>
</evidence>
<dbReference type="InterPro" id="IPR004344">
    <property type="entry name" value="TTL/TTLL_fam"/>
</dbReference>
<feature type="region of interest" description="Disordered" evidence="7">
    <location>
        <begin position="670"/>
        <end position="699"/>
    </location>
</feature>
<keyword evidence="6" id="KW-0206">Cytoskeleton</keyword>
<evidence type="ECO:0000256" key="7">
    <source>
        <dbReference type="SAM" id="MobiDB-lite"/>
    </source>
</evidence>
<evidence type="ECO:0000313" key="9">
    <source>
        <dbReference type="Proteomes" id="UP001249851"/>
    </source>
</evidence>
<comment type="caution">
    <text evidence="8">The sequence shown here is derived from an EMBL/GenBank/DDBJ whole genome shotgun (WGS) entry which is preliminary data.</text>
</comment>
<evidence type="ECO:0000313" key="8">
    <source>
        <dbReference type="EMBL" id="KAK2571440.1"/>
    </source>
</evidence>
<evidence type="ECO:0000256" key="6">
    <source>
        <dbReference type="ARBA" id="ARBA00023212"/>
    </source>
</evidence>
<feature type="compositionally biased region" description="Basic and acidic residues" evidence="7">
    <location>
        <begin position="225"/>
        <end position="235"/>
    </location>
</feature>
<dbReference type="SUPFAM" id="SSF56059">
    <property type="entry name" value="Glutathione synthetase ATP-binding domain-like"/>
    <property type="match status" value="1"/>
</dbReference>
<accession>A0AAD9R1P0</accession>
<dbReference type="PANTHER" id="PTHR45870">
    <property type="entry name" value="TUBULIN MONOGLYCYLASE TTLL3"/>
    <property type="match status" value="1"/>
</dbReference>
<reference evidence="8" key="1">
    <citation type="journal article" date="2023" name="G3 (Bethesda)">
        <title>Whole genome assembly and annotation of the endangered Caribbean coral Acropora cervicornis.</title>
        <authorList>
            <person name="Selwyn J.D."/>
            <person name="Vollmer S.V."/>
        </authorList>
    </citation>
    <scope>NUCLEOTIDE SEQUENCE</scope>
    <source>
        <strain evidence="8">K2</strain>
    </source>
</reference>
<keyword evidence="4" id="KW-0547">Nucleotide-binding</keyword>
<dbReference type="Proteomes" id="UP001249851">
    <property type="component" value="Unassembled WGS sequence"/>
</dbReference>
<feature type="compositionally biased region" description="Acidic residues" evidence="7">
    <location>
        <begin position="504"/>
        <end position="524"/>
    </location>
</feature>
<evidence type="ECO:0000256" key="5">
    <source>
        <dbReference type="ARBA" id="ARBA00022840"/>
    </source>
</evidence>
<protein>
    <submittedName>
        <fullName evidence="8">Tubulin tyrosine ligase 3</fullName>
    </submittedName>
</protein>
<feature type="region of interest" description="Disordered" evidence="7">
    <location>
        <begin position="360"/>
        <end position="387"/>
    </location>
</feature>
<keyword evidence="5" id="KW-0067">ATP-binding</keyword>
<dbReference type="Gene3D" id="3.30.470.20">
    <property type="entry name" value="ATP-grasp fold, B domain"/>
    <property type="match status" value="1"/>
</dbReference>
<feature type="compositionally biased region" description="Basic residues" evidence="7">
    <location>
        <begin position="366"/>
        <end position="375"/>
    </location>
</feature>
<feature type="compositionally biased region" description="Acidic residues" evidence="7">
    <location>
        <begin position="452"/>
        <end position="467"/>
    </location>
</feature>
<dbReference type="PROSITE" id="PS51221">
    <property type="entry name" value="TTL"/>
    <property type="match status" value="1"/>
</dbReference>
<organism evidence="8 9">
    <name type="scientific">Acropora cervicornis</name>
    <name type="common">Staghorn coral</name>
    <dbReference type="NCBI Taxonomy" id="6130"/>
    <lineage>
        <taxon>Eukaryota</taxon>
        <taxon>Metazoa</taxon>
        <taxon>Cnidaria</taxon>
        <taxon>Anthozoa</taxon>
        <taxon>Hexacorallia</taxon>
        <taxon>Scleractinia</taxon>
        <taxon>Astrocoeniina</taxon>
        <taxon>Acroporidae</taxon>
        <taxon>Acropora</taxon>
    </lineage>
</organism>
<dbReference type="PANTHER" id="PTHR45870:SF2">
    <property type="entry name" value="TUBULIN MONOGLYCYLASE TTLL3"/>
    <property type="match status" value="1"/>
</dbReference>
<dbReference type="EMBL" id="JARQWQ010000006">
    <property type="protein sequence ID" value="KAK2571440.1"/>
    <property type="molecule type" value="Genomic_DNA"/>
</dbReference>
<dbReference type="GO" id="GO:0070736">
    <property type="term" value="F:protein-glycine ligase activity, initiating"/>
    <property type="evidence" value="ECO:0007669"/>
    <property type="project" value="TreeGrafter"/>
</dbReference>
<dbReference type="Pfam" id="PF03133">
    <property type="entry name" value="TTL"/>
    <property type="match status" value="1"/>
</dbReference>
<dbReference type="InterPro" id="IPR051437">
    <property type="entry name" value="TTLL_monoglycylase"/>
</dbReference>
<dbReference type="GO" id="GO:0005524">
    <property type="term" value="F:ATP binding"/>
    <property type="evidence" value="ECO:0007669"/>
    <property type="project" value="UniProtKB-KW"/>
</dbReference>